<reference evidence="1 2" key="2">
    <citation type="submission" date="2016-08" db="EMBL/GenBank/DDBJ databases">
        <title>Orenia metallireducens sp. nov. strain Z6, a Novel Metal-reducing Firmicute from the Deep Subsurface.</title>
        <authorList>
            <person name="Maxim B.I."/>
            <person name="Kenneth K."/>
            <person name="Flynn T.M."/>
            <person name="Oloughlin E.J."/>
            <person name="Locke R.A."/>
            <person name="Weber J.R."/>
            <person name="Egan S.M."/>
            <person name="Mackie R.I."/>
            <person name="Cann I.K."/>
        </authorList>
    </citation>
    <scope>NUCLEOTIDE SEQUENCE [LARGE SCALE GENOMIC DNA]</scope>
    <source>
        <strain evidence="1 2">Z6</strain>
    </source>
</reference>
<dbReference type="SFLD" id="SFLDS00003">
    <property type="entry name" value="Haloacid_Dehalogenase"/>
    <property type="match status" value="1"/>
</dbReference>
<evidence type="ECO:0000313" key="2">
    <source>
        <dbReference type="Proteomes" id="UP000093514"/>
    </source>
</evidence>
<keyword evidence="2" id="KW-1185">Reference proteome</keyword>
<dbReference type="InterPro" id="IPR036412">
    <property type="entry name" value="HAD-like_sf"/>
</dbReference>
<protein>
    <submittedName>
        <fullName evidence="1">HAD family hydrolase</fullName>
    </submittedName>
</protein>
<dbReference type="NCBIfam" id="TIGR00099">
    <property type="entry name" value="Cof-subfamily"/>
    <property type="match status" value="1"/>
</dbReference>
<dbReference type="Pfam" id="PF08282">
    <property type="entry name" value="Hydrolase_3"/>
    <property type="match status" value="1"/>
</dbReference>
<dbReference type="CDD" id="cd07516">
    <property type="entry name" value="HAD_Pase"/>
    <property type="match status" value="1"/>
</dbReference>
<dbReference type="Gene3D" id="3.40.50.1000">
    <property type="entry name" value="HAD superfamily/HAD-like"/>
    <property type="match status" value="1"/>
</dbReference>
<organism evidence="1 2">
    <name type="scientific">Orenia metallireducens</name>
    <dbReference type="NCBI Taxonomy" id="1413210"/>
    <lineage>
        <taxon>Bacteria</taxon>
        <taxon>Bacillati</taxon>
        <taxon>Bacillota</taxon>
        <taxon>Clostridia</taxon>
        <taxon>Halanaerobiales</taxon>
        <taxon>Halobacteroidaceae</taxon>
        <taxon>Orenia</taxon>
    </lineage>
</organism>
<dbReference type="Gene3D" id="3.30.1240.10">
    <property type="match status" value="1"/>
</dbReference>
<dbReference type="PANTHER" id="PTHR10000">
    <property type="entry name" value="PHOSPHOSERINE PHOSPHATASE"/>
    <property type="match status" value="1"/>
</dbReference>
<sequence length="262" mass="29805">MRYKLVAVDMDGTLLNDDHKVSDKNREAINKFANQGVNFILASGRPYQSLYPYTKELEVYLPLVTSNGSIVKCPLTKNIYHNKQIPLELAEEILEYGYNNSYGMSLYFGDKVITNQKSIAEVHNDLEGITAIIEEKHQLREEPTKILFSGEPKKMLELFALLAERYEDKLYITQSDEEYVEVMNLEVSKGNALKYMMNRMNIEKEEVIAIGNNFNDVAMFEIAGLSIAMANSPEGVKEKADFVTKTNLEDGVAYALERFLAE</sequence>
<dbReference type="GO" id="GO:0016791">
    <property type="term" value="F:phosphatase activity"/>
    <property type="evidence" value="ECO:0007669"/>
    <property type="project" value="TreeGrafter"/>
</dbReference>
<dbReference type="Proteomes" id="UP000093514">
    <property type="component" value="Unassembled WGS sequence"/>
</dbReference>
<dbReference type="RefSeq" id="WP_068718944.1">
    <property type="nucleotide sequence ID" value="NZ_LWDV01000010.1"/>
</dbReference>
<evidence type="ECO:0000313" key="1">
    <source>
        <dbReference type="EMBL" id="OCL25137.1"/>
    </source>
</evidence>
<dbReference type="SUPFAM" id="SSF56784">
    <property type="entry name" value="HAD-like"/>
    <property type="match status" value="1"/>
</dbReference>
<keyword evidence="1" id="KW-0378">Hydrolase</keyword>
<gene>
    <name evidence="1" type="ORF">U472_12210</name>
</gene>
<proteinExistence type="predicted"/>
<dbReference type="InterPro" id="IPR006379">
    <property type="entry name" value="HAD-SF_hydro_IIB"/>
</dbReference>
<dbReference type="AlphaFoldDB" id="A0A1C0A4Q5"/>
<dbReference type="GO" id="GO:0005829">
    <property type="term" value="C:cytosol"/>
    <property type="evidence" value="ECO:0007669"/>
    <property type="project" value="TreeGrafter"/>
</dbReference>
<dbReference type="SFLD" id="SFLDG01140">
    <property type="entry name" value="C2.B:_Phosphomannomutase_and_P"/>
    <property type="match status" value="1"/>
</dbReference>
<name>A0A1C0A4Q5_9FIRM</name>
<comment type="caution">
    <text evidence="1">The sequence shown here is derived from an EMBL/GenBank/DDBJ whole genome shotgun (WGS) entry which is preliminary data.</text>
</comment>
<dbReference type="GO" id="GO:0000287">
    <property type="term" value="F:magnesium ion binding"/>
    <property type="evidence" value="ECO:0007669"/>
    <property type="project" value="TreeGrafter"/>
</dbReference>
<dbReference type="PROSITE" id="PS01228">
    <property type="entry name" value="COF_1"/>
    <property type="match status" value="1"/>
</dbReference>
<accession>A0A1C0A4Q5</accession>
<dbReference type="PANTHER" id="PTHR10000:SF8">
    <property type="entry name" value="HAD SUPERFAMILY HYDROLASE-LIKE, TYPE 3"/>
    <property type="match status" value="1"/>
</dbReference>
<reference evidence="2" key="1">
    <citation type="submission" date="2016-07" db="EMBL/GenBank/DDBJ databases">
        <authorList>
            <person name="Florea S."/>
            <person name="Webb J.S."/>
            <person name="Jaromczyk J."/>
            <person name="Schardl C.L."/>
        </authorList>
    </citation>
    <scope>NUCLEOTIDE SEQUENCE [LARGE SCALE GENOMIC DNA]</scope>
    <source>
        <strain evidence="2">Z6</strain>
    </source>
</reference>
<dbReference type="NCBIfam" id="TIGR01484">
    <property type="entry name" value="HAD-SF-IIB"/>
    <property type="match status" value="1"/>
</dbReference>
<dbReference type="OrthoDB" id="9781413at2"/>
<dbReference type="InterPro" id="IPR023214">
    <property type="entry name" value="HAD_sf"/>
</dbReference>
<dbReference type="EMBL" id="LWDV01000010">
    <property type="protein sequence ID" value="OCL25137.1"/>
    <property type="molecule type" value="Genomic_DNA"/>
</dbReference>
<dbReference type="InterPro" id="IPR000150">
    <property type="entry name" value="Cof"/>
</dbReference>